<organism evidence="3 4">
    <name type="scientific">Elysia crispata</name>
    <name type="common">lettuce slug</name>
    <dbReference type="NCBI Taxonomy" id="231223"/>
    <lineage>
        <taxon>Eukaryota</taxon>
        <taxon>Metazoa</taxon>
        <taxon>Spiralia</taxon>
        <taxon>Lophotrochozoa</taxon>
        <taxon>Mollusca</taxon>
        <taxon>Gastropoda</taxon>
        <taxon>Heterobranchia</taxon>
        <taxon>Euthyneura</taxon>
        <taxon>Panpulmonata</taxon>
        <taxon>Sacoglossa</taxon>
        <taxon>Placobranchoidea</taxon>
        <taxon>Plakobranchidae</taxon>
        <taxon>Elysia</taxon>
    </lineage>
</organism>
<protein>
    <submittedName>
        <fullName evidence="3">Uncharacterized protein</fullName>
    </submittedName>
</protein>
<evidence type="ECO:0000313" key="4">
    <source>
        <dbReference type="Proteomes" id="UP001283361"/>
    </source>
</evidence>
<dbReference type="GO" id="GO:0051968">
    <property type="term" value="P:positive regulation of synaptic transmission, glutamatergic"/>
    <property type="evidence" value="ECO:0007669"/>
    <property type="project" value="TreeGrafter"/>
</dbReference>
<dbReference type="PANTHER" id="PTHR12107">
    <property type="entry name" value="VOLTAGE-DEPENDENT CALCIUM CHANNEL GAMMA SUBUNIT"/>
    <property type="match status" value="1"/>
</dbReference>
<keyword evidence="2" id="KW-0472">Membrane</keyword>
<dbReference type="AlphaFoldDB" id="A0AAE0Z0H7"/>
<dbReference type="GO" id="GO:0019226">
    <property type="term" value="P:transmission of nerve impulse"/>
    <property type="evidence" value="ECO:0007669"/>
    <property type="project" value="TreeGrafter"/>
</dbReference>
<comment type="caution">
    <text evidence="3">The sequence shown here is derived from an EMBL/GenBank/DDBJ whole genome shotgun (WGS) entry which is preliminary data.</text>
</comment>
<evidence type="ECO:0000256" key="1">
    <source>
        <dbReference type="SAM" id="MobiDB-lite"/>
    </source>
</evidence>
<dbReference type="GO" id="GO:0032281">
    <property type="term" value="C:AMPA glutamate receptor complex"/>
    <property type="evidence" value="ECO:0007669"/>
    <property type="project" value="TreeGrafter"/>
</dbReference>
<reference evidence="3" key="1">
    <citation type="journal article" date="2023" name="G3 (Bethesda)">
        <title>A reference genome for the long-term kleptoplast-retaining sea slug Elysia crispata morphotype clarki.</title>
        <authorList>
            <person name="Eastman K.E."/>
            <person name="Pendleton A.L."/>
            <person name="Shaikh M.A."/>
            <person name="Suttiyut T."/>
            <person name="Ogas R."/>
            <person name="Tomko P."/>
            <person name="Gavelis G."/>
            <person name="Widhalm J.R."/>
            <person name="Wisecaver J.H."/>
        </authorList>
    </citation>
    <scope>NUCLEOTIDE SEQUENCE</scope>
    <source>
        <strain evidence="3">ECLA1</strain>
    </source>
</reference>
<dbReference type="GO" id="GO:0098943">
    <property type="term" value="P:neurotransmitter receptor transport, postsynaptic endosome to lysosome"/>
    <property type="evidence" value="ECO:0007669"/>
    <property type="project" value="TreeGrafter"/>
</dbReference>
<keyword evidence="2" id="KW-1133">Transmembrane helix</keyword>
<evidence type="ECO:0000313" key="3">
    <source>
        <dbReference type="EMBL" id="KAK3760669.1"/>
    </source>
</evidence>
<dbReference type="InterPro" id="IPR051072">
    <property type="entry name" value="CACNG_subunit"/>
</dbReference>
<evidence type="ECO:0000256" key="2">
    <source>
        <dbReference type="SAM" id="Phobius"/>
    </source>
</evidence>
<keyword evidence="2" id="KW-0812">Transmembrane</keyword>
<keyword evidence="4" id="KW-1185">Reference proteome</keyword>
<gene>
    <name evidence="3" type="ORF">RRG08_010642</name>
</gene>
<feature type="transmembrane region" description="Helical" evidence="2">
    <location>
        <begin position="56"/>
        <end position="83"/>
    </location>
</feature>
<dbReference type="PANTHER" id="PTHR12107:SF0">
    <property type="entry name" value="STARGAZIN (MAMMALIAN CALCIUM CHANNEL) HOMOLOG"/>
    <property type="match status" value="1"/>
</dbReference>
<dbReference type="GO" id="GO:0098839">
    <property type="term" value="C:postsynaptic density membrane"/>
    <property type="evidence" value="ECO:0007669"/>
    <property type="project" value="TreeGrafter"/>
</dbReference>
<dbReference type="GO" id="GO:0016247">
    <property type="term" value="F:channel regulator activity"/>
    <property type="evidence" value="ECO:0007669"/>
    <property type="project" value="TreeGrafter"/>
</dbReference>
<dbReference type="Proteomes" id="UP001283361">
    <property type="component" value="Unassembled WGS sequence"/>
</dbReference>
<proteinExistence type="predicted"/>
<dbReference type="Gene3D" id="1.20.140.150">
    <property type="match status" value="1"/>
</dbReference>
<dbReference type="EMBL" id="JAWDGP010004964">
    <property type="protein sequence ID" value="KAK3760669.1"/>
    <property type="molecule type" value="Genomic_DNA"/>
</dbReference>
<dbReference type="GO" id="GO:0005245">
    <property type="term" value="F:voltage-gated calcium channel activity"/>
    <property type="evidence" value="ECO:0007669"/>
    <property type="project" value="TreeGrafter"/>
</dbReference>
<accession>A0AAE0Z0H7</accession>
<dbReference type="GO" id="GO:0098970">
    <property type="term" value="P:postsynaptic neurotransmitter receptor diffusion trapping"/>
    <property type="evidence" value="ECO:0007669"/>
    <property type="project" value="TreeGrafter"/>
</dbReference>
<feature type="region of interest" description="Disordered" evidence="1">
    <location>
        <begin position="93"/>
        <end position="118"/>
    </location>
</feature>
<name>A0AAE0Z0H7_9GAST</name>
<sequence length="226" mass="24790">MYAAKDIIYKSYTDNVIADREQEPLLYEGSSNHRLASEPRAGGWFLTMDCCTKRRLLTVMTSVCACAAFGLLCISVATDYWLFTKELIPKDATDSEEGAGNATKGGGRSGVPSSDSGGIGAKETAKYLKVYSGLWRHCTYVWSTRHLAYAPKSNKPFGSHNFKHLGGSVPEIPQPVLQYWQNLGKGGFFPENLRLVHNSVDSCSEIGLRQLFPSSVPRPLSLTSAE</sequence>
<dbReference type="GO" id="GO:0099590">
    <property type="term" value="P:neurotransmitter receptor internalization"/>
    <property type="evidence" value="ECO:0007669"/>
    <property type="project" value="TreeGrafter"/>
</dbReference>